<accession>A0A169QC12</accession>
<dbReference type="AlphaFoldDB" id="A0A169QC12"/>
<evidence type="ECO:0000313" key="3">
    <source>
        <dbReference type="Proteomes" id="UP000218288"/>
    </source>
</evidence>
<feature type="region of interest" description="Disordered" evidence="1">
    <location>
        <begin position="1"/>
        <end position="57"/>
    </location>
</feature>
<evidence type="ECO:0000256" key="1">
    <source>
        <dbReference type="SAM" id="MobiDB-lite"/>
    </source>
</evidence>
<dbReference type="EMBL" id="AP014809">
    <property type="protein sequence ID" value="BAU88676.1"/>
    <property type="molecule type" value="Genomic_DNA"/>
</dbReference>
<proteinExistence type="predicted"/>
<evidence type="ECO:0008006" key="4">
    <source>
        <dbReference type="Google" id="ProtNLM"/>
    </source>
</evidence>
<gene>
    <name evidence="2" type="ORF">MPPM_0071</name>
</gene>
<dbReference type="Proteomes" id="UP000218288">
    <property type="component" value="Chromosome"/>
</dbReference>
<feature type="compositionally biased region" description="Basic and acidic residues" evidence="1">
    <location>
        <begin position="7"/>
        <end position="27"/>
    </location>
</feature>
<organism evidence="2 3">
    <name type="scientific">Methylorubrum populi</name>
    <dbReference type="NCBI Taxonomy" id="223967"/>
    <lineage>
        <taxon>Bacteria</taxon>
        <taxon>Pseudomonadati</taxon>
        <taxon>Pseudomonadota</taxon>
        <taxon>Alphaproteobacteria</taxon>
        <taxon>Hyphomicrobiales</taxon>
        <taxon>Methylobacteriaceae</taxon>
        <taxon>Methylorubrum</taxon>
    </lineage>
</organism>
<sequence>MIVEVPVTERAKPTSVEHAKSSLKEAIGKLTGNARVEAEGRTEKRRTRPPETESPRD</sequence>
<evidence type="ECO:0000313" key="2">
    <source>
        <dbReference type="EMBL" id="BAU88676.1"/>
    </source>
</evidence>
<name>A0A169QC12_9HYPH</name>
<protein>
    <recommendedName>
        <fullName evidence="4">CsbD family protein</fullName>
    </recommendedName>
</protein>
<reference evidence="2 3" key="1">
    <citation type="journal article" date="2016" name="Genome Announc.">
        <title>Complete Genome Sequence of Methylobacterium populi P-1M, Isolated from Pink-Pigmented Household Biofilm.</title>
        <authorList>
            <person name="Morohoshi T."/>
            <person name="Ikeda T."/>
        </authorList>
    </citation>
    <scope>NUCLEOTIDE SEQUENCE [LARGE SCALE GENOMIC DNA]</scope>
    <source>
        <strain evidence="2 3">P-1M</strain>
    </source>
</reference>
<feature type="compositionally biased region" description="Basic and acidic residues" evidence="1">
    <location>
        <begin position="36"/>
        <end position="57"/>
    </location>
</feature>